<sequence>MHKKIMLTTDFTSQQKSRGTPCTITAHAQMKIKLHSCSDCGESFTFPSALQVHARENSYQ</sequence>
<dbReference type="SUPFAM" id="SSF57667">
    <property type="entry name" value="beta-beta-alpha zinc fingers"/>
    <property type="match status" value="1"/>
</dbReference>
<evidence type="ECO:0000313" key="8">
    <source>
        <dbReference type="Proteomes" id="UP000593565"/>
    </source>
</evidence>
<dbReference type="InterPro" id="IPR036236">
    <property type="entry name" value="Znf_C2H2_sf"/>
</dbReference>
<evidence type="ECO:0000256" key="5">
    <source>
        <dbReference type="PROSITE-ProRule" id="PRU00042"/>
    </source>
</evidence>
<comment type="caution">
    <text evidence="7">The sequence shown here is derived from an EMBL/GenBank/DDBJ whole genome shotgun (WGS) entry which is preliminary data.</text>
</comment>
<dbReference type="PROSITE" id="PS50157">
    <property type="entry name" value="ZINC_FINGER_C2H2_2"/>
    <property type="match status" value="1"/>
</dbReference>
<dbReference type="Proteomes" id="UP000593565">
    <property type="component" value="Unassembled WGS sequence"/>
</dbReference>
<feature type="domain" description="C2H2-type" evidence="6">
    <location>
        <begin position="35"/>
        <end position="60"/>
    </location>
</feature>
<reference evidence="7 8" key="1">
    <citation type="submission" date="2020-02" db="EMBL/GenBank/DDBJ databases">
        <title>A chromosome-scale genome assembly of the black bullhead catfish (Ameiurus melas).</title>
        <authorList>
            <person name="Wen M."/>
            <person name="Zham M."/>
            <person name="Cabau C."/>
            <person name="Klopp C."/>
            <person name="Donnadieu C."/>
            <person name="Roques C."/>
            <person name="Bouchez O."/>
            <person name="Lampietro C."/>
            <person name="Jouanno E."/>
            <person name="Herpin A."/>
            <person name="Louis A."/>
            <person name="Berthelot C."/>
            <person name="Parey E."/>
            <person name="Roest-Crollius H."/>
            <person name="Braasch I."/>
            <person name="Postlethwait J."/>
            <person name="Robinson-Rechavi M."/>
            <person name="Echchiki A."/>
            <person name="Begum T."/>
            <person name="Montfort J."/>
            <person name="Schartl M."/>
            <person name="Bobe J."/>
            <person name="Guiguen Y."/>
        </authorList>
    </citation>
    <scope>NUCLEOTIDE SEQUENCE [LARGE SCALE GENOMIC DNA]</scope>
    <source>
        <strain evidence="7">M_S1</strain>
        <tissue evidence="7">Blood</tissue>
    </source>
</reference>
<evidence type="ECO:0000256" key="4">
    <source>
        <dbReference type="ARBA" id="ARBA00022833"/>
    </source>
</evidence>
<evidence type="ECO:0000313" key="7">
    <source>
        <dbReference type="EMBL" id="KAF4088679.1"/>
    </source>
</evidence>
<evidence type="ECO:0000259" key="6">
    <source>
        <dbReference type="PROSITE" id="PS50157"/>
    </source>
</evidence>
<keyword evidence="2" id="KW-0677">Repeat</keyword>
<organism evidence="7 8">
    <name type="scientific">Ameiurus melas</name>
    <name type="common">Black bullhead</name>
    <name type="synonym">Silurus melas</name>
    <dbReference type="NCBI Taxonomy" id="219545"/>
    <lineage>
        <taxon>Eukaryota</taxon>
        <taxon>Metazoa</taxon>
        <taxon>Chordata</taxon>
        <taxon>Craniata</taxon>
        <taxon>Vertebrata</taxon>
        <taxon>Euteleostomi</taxon>
        <taxon>Actinopterygii</taxon>
        <taxon>Neopterygii</taxon>
        <taxon>Teleostei</taxon>
        <taxon>Ostariophysi</taxon>
        <taxon>Siluriformes</taxon>
        <taxon>Ictaluridae</taxon>
        <taxon>Ameiurus</taxon>
    </lineage>
</organism>
<keyword evidence="3 5" id="KW-0863">Zinc-finger</keyword>
<evidence type="ECO:0000256" key="2">
    <source>
        <dbReference type="ARBA" id="ARBA00022737"/>
    </source>
</evidence>
<dbReference type="GO" id="GO:0008270">
    <property type="term" value="F:zinc ion binding"/>
    <property type="evidence" value="ECO:0007669"/>
    <property type="project" value="UniProtKB-KW"/>
</dbReference>
<dbReference type="EMBL" id="JAAGNN010000005">
    <property type="protein sequence ID" value="KAF4088679.1"/>
    <property type="molecule type" value="Genomic_DNA"/>
</dbReference>
<evidence type="ECO:0000256" key="3">
    <source>
        <dbReference type="ARBA" id="ARBA00022771"/>
    </source>
</evidence>
<keyword evidence="1" id="KW-0479">Metal-binding</keyword>
<accession>A0A7J6B2S8</accession>
<gene>
    <name evidence="7" type="ORF">AMELA_G00057420</name>
</gene>
<dbReference type="InterPro" id="IPR013087">
    <property type="entry name" value="Znf_C2H2_type"/>
</dbReference>
<dbReference type="AlphaFoldDB" id="A0A7J6B2S8"/>
<keyword evidence="4" id="KW-0862">Zinc</keyword>
<name>A0A7J6B2S8_AMEME</name>
<evidence type="ECO:0000256" key="1">
    <source>
        <dbReference type="ARBA" id="ARBA00022723"/>
    </source>
</evidence>
<proteinExistence type="predicted"/>
<dbReference type="Gene3D" id="3.30.160.60">
    <property type="entry name" value="Classic Zinc Finger"/>
    <property type="match status" value="1"/>
</dbReference>
<protein>
    <recommendedName>
        <fullName evidence="6">C2H2-type domain-containing protein</fullName>
    </recommendedName>
</protein>
<dbReference type="FunFam" id="3.30.160.60:FF:000100">
    <property type="entry name" value="Zinc finger 45-like"/>
    <property type="match status" value="1"/>
</dbReference>
<keyword evidence="8" id="KW-1185">Reference proteome</keyword>